<dbReference type="RefSeq" id="XP_020134624.1">
    <property type="nucleotide sequence ID" value="XM_020274157.1"/>
</dbReference>
<sequence>MDQQAAFWLQPDAENDQLELPRFGEALDPHHTAKSDSQVALDFPDNISDLALMDNYFENSASFEAEISNTNFGCTSPAVAHTGSICSPLPSGGIPENHPLHTNLFDELMDFPDRSSEPVAHINEYPHNCSQALFGPHENSIEPDTEPQDSDNPNIMPLETMDLDLMHTPLNYCGNSPGPHWPSLEISEDDLGNQTSEPPVAMSLSDESALARSSKPKRNRLSPNARRVLDQQFQKNPYPTHEDISQLAKSTGCDVKIIRTWFNNARSRRSYNVPDGESHVNLTKGTGPNFRPPATRQNPPEDPKCRQKSSVSLSATSTSSGGSQLSISNVETVAKASKTSSRSSLERFLQSPEEAASLQAIKKASMQSGSTPIILGGDAYDLHHRTEHRRRPHVLTPVRRTEPDRNFLFAGSANGSEAGYSSLDSHSCSSVGSSFSARSDYSDASSQLRPRRKGRRLYPHHRVAPYLVDDWRGASSNNYSRMFRKTAHTFEGSPRASTHSHVPDGSSWSAVSLLHESSHVKKPSYFCTVCGDYFTKKYAWKRHEESVHYPQTIWVCSPREGPKVTCVYCQEVPEDWSQHNCHSCISVPEEERTFYRKDGLKQHILQVHMKESIEKDDVSRHIRAAERRINERQLGDVALHCGFCGNDCKDWRERIAHLDEHFRTDATPDEWWPERQGYDSKADWSDSAKHKAVADITMRKHAERHKFRDCHQPVFCNMVDFWSHLTEFHGASPHPWCCFDGYSMDAGQCIKCEQQLLSYGITPNASVQEIQDGIDFIQIRINTLDPDSDTFWRDKTDLGEALVMLEALLNRRREQAPGSSDQRNRTKPKEIQ</sequence>
<feature type="region of interest" description="Disordered" evidence="4">
    <location>
        <begin position="813"/>
        <end position="832"/>
    </location>
</feature>
<reference evidence="7 8" key="1">
    <citation type="submission" date="2016-10" db="EMBL/GenBank/DDBJ databases">
        <title>Proteomics and genomics reveal pathogen-plant mechanisms compatible with a hemibiotrophic lifestyle of Diplodia corticola.</title>
        <authorList>
            <person name="Fernandes I."/>
            <person name="De Jonge R."/>
            <person name="Van De Peer Y."/>
            <person name="Devreese B."/>
            <person name="Alves A."/>
            <person name="Esteves A.C."/>
        </authorList>
    </citation>
    <scope>NUCLEOTIDE SEQUENCE [LARGE SCALE GENOMIC DNA]</scope>
    <source>
        <strain evidence="7 8">CBS 112549</strain>
    </source>
</reference>
<dbReference type="EMBL" id="MNUE01000003">
    <property type="protein sequence ID" value="OJD39013.1"/>
    <property type="molecule type" value="Genomic_DNA"/>
</dbReference>
<dbReference type="GeneID" id="31014418"/>
<feature type="region of interest" description="Disordered" evidence="4">
    <location>
        <begin position="269"/>
        <end position="325"/>
    </location>
</feature>
<keyword evidence="2 3" id="KW-0539">Nucleus</keyword>
<keyword evidence="2 3" id="KW-0371">Homeobox</keyword>
<keyword evidence="1" id="KW-0862">Zinc</keyword>
<feature type="DNA-binding region" description="Homeobox" evidence="2">
    <location>
        <begin position="214"/>
        <end position="273"/>
    </location>
</feature>
<feature type="region of interest" description="Disordered" evidence="4">
    <location>
        <begin position="181"/>
        <end position="225"/>
    </location>
</feature>
<dbReference type="Gene3D" id="3.30.160.60">
    <property type="entry name" value="Classic Zinc Finger"/>
    <property type="match status" value="1"/>
</dbReference>
<keyword evidence="8" id="KW-1185">Reference proteome</keyword>
<dbReference type="Proteomes" id="UP000183809">
    <property type="component" value="Unassembled WGS sequence"/>
</dbReference>
<protein>
    <submittedName>
        <fullName evidence="7">Homeobox protein 4</fullName>
    </submittedName>
</protein>
<evidence type="ECO:0000256" key="4">
    <source>
        <dbReference type="SAM" id="MobiDB-lite"/>
    </source>
</evidence>
<comment type="caution">
    <text evidence="7">The sequence shown here is derived from an EMBL/GenBank/DDBJ whole genome shotgun (WGS) entry which is preliminary data.</text>
</comment>
<dbReference type="SUPFAM" id="SSF57667">
    <property type="entry name" value="beta-beta-alpha zinc fingers"/>
    <property type="match status" value="1"/>
</dbReference>
<dbReference type="GO" id="GO:0005634">
    <property type="term" value="C:nucleus"/>
    <property type="evidence" value="ECO:0007669"/>
    <property type="project" value="UniProtKB-SubCell"/>
</dbReference>
<feature type="compositionally biased region" description="Basic and acidic residues" evidence="4">
    <location>
        <begin position="822"/>
        <end position="832"/>
    </location>
</feature>
<dbReference type="PROSITE" id="PS50071">
    <property type="entry name" value="HOMEOBOX_2"/>
    <property type="match status" value="1"/>
</dbReference>
<evidence type="ECO:0000313" key="7">
    <source>
        <dbReference type="EMBL" id="OJD39013.1"/>
    </source>
</evidence>
<feature type="compositionally biased region" description="Low complexity" evidence="4">
    <location>
        <begin position="309"/>
        <end position="325"/>
    </location>
</feature>
<name>A0A1J9SHF0_9PEZI</name>
<dbReference type="InterPro" id="IPR001356">
    <property type="entry name" value="HD"/>
</dbReference>
<dbReference type="InterPro" id="IPR009057">
    <property type="entry name" value="Homeodomain-like_sf"/>
</dbReference>
<dbReference type="GO" id="GO:0008270">
    <property type="term" value="F:zinc ion binding"/>
    <property type="evidence" value="ECO:0007669"/>
    <property type="project" value="UniProtKB-KW"/>
</dbReference>
<feature type="domain" description="C2H2-type" evidence="6">
    <location>
        <begin position="525"/>
        <end position="553"/>
    </location>
</feature>
<dbReference type="AlphaFoldDB" id="A0A1J9SHF0"/>
<proteinExistence type="predicted"/>
<accession>A0A1J9SHF0</accession>
<dbReference type="OrthoDB" id="10056939at2759"/>
<dbReference type="InterPro" id="IPR013087">
    <property type="entry name" value="Znf_C2H2_type"/>
</dbReference>
<feature type="domain" description="Homeobox" evidence="5">
    <location>
        <begin position="212"/>
        <end position="272"/>
    </location>
</feature>
<evidence type="ECO:0000256" key="1">
    <source>
        <dbReference type="PROSITE-ProRule" id="PRU00042"/>
    </source>
</evidence>
<dbReference type="InterPro" id="IPR036236">
    <property type="entry name" value="Znf_C2H2_sf"/>
</dbReference>
<comment type="subcellular location">
    <subcellularLocation>
        <location evidence="2 3">Nucleus</location>
    </subcellularLocation>
</comment>
<keyword evidence="2 3" id="KW-0238">DNA-binding</keyword>
<dbReference type="GO" id="GO:0003677">
    <property type="term" value="F:DNA binding"/>
    <property type="evidence" value="ECO:0007669"/>
    <property type="project" value="UniProtKB-UniRule"/>
</dbReference>
<dbReference type="SUPFAM" id="SSF46689">
    <property type="entry name" value="Homeodomain-like"/>
    <property type="match status" value="1"/>
</dbReference>
<evidence type="ECO:0000313" key="8">
    <source>
        <dbReference type="Proteomes" id="UP000183809"/>
    </source>
</evidence>
<dbReference type="CDD" id="cd00086">
    <property type="entry name" value="homeodomain"/>
    <property type="match status" value="1"/>
</dbReference>
<evidence type="ECO:0000256" key="2">
    <source>
        <dbReference type="PROSITE-ProRule" id="PRU00108"/>
    </source>
</evidence>
<dbReference type="PROSITE" id="PS00028">
    <property type="entry name" value="ZINC_FINGER_C2H2_1"/>
    <property type="match status" value="1"/>
</dbReference>
<dbReference type="SMART" id="SM00389">
    <property type="entry name" value="HOX"/>
    <property type="match status" value="1"/>
</dbReference>
<dbReference type="SMART" id="SM00355">
    <property type="entry name" value="ZnF_C2H2"/>
    <property type="match status" value="3"/>
</dbReference>
<dbReference type="Pfam" id="PF00046">
    <property type="entry name" value="Homeodomain"/>
    <property type="match status" value="1"/>
</dbReference>
<evidence type="ECO:0000259" key="6">
    <source>
        <dbReference type="PROSITE" id="PS50157"/>
    </source>
</evidence>
<gene>
    <name evidence="7" type="ORF">BKCO1_3000254</name>
</gene>
<evidence type="ECO:0000256" key="3">
    <source>
        <dbReference type="RuleBase" id="RU000682"/>
    </source>
</evidence>
<organism evidence="7 8">
    <name type="scientific">Diplodia corticola</name>
    <dbReference type="NCBI Taxonomy" id="236234"/>
    <lineage>
        <taxon>Eukaryota</taxon>
        <taxon>Fungi</taxon>
        <taxon>Dikarya</taxon>
        <taxon>Ascomycota</taxon>
        <taxon>Pezizomycotina</taxon>
        <taxon>Dothideomycetes</taxon>
        <taxon>Dothideomycetes incertae sedis</taxon>
        <taxon>Botryosphaeriales</taxon>
        <taxon>Botryosphaeriaceae</taxon>
        <taxon>Diplodia</taxon>
    </lineage>
</organism>
<dbReference type="Gene3D" id="1.10.10.60">
    <property type="entry name" value="Homeodomain-like"/>
    <property type="match status" value="1"/>
</dbReference>
<feature type="region of interest" description="Disordered" evidence="4">
    <location>
        <begin position="433"/>
        <end position="454"/>
    </location>
</feature>
<keyword evidence="1" id="KW-0479">Metal-binding</keyword>
<keyword evidence="1" id="KW-0863">Zinc-finger</keyword>
<dbReference type="PROSITE" id="PS50157">
    <property type="entry name" value="ZINC_FINGER_C2H2_2"/>
    <property type="match status" value="1"/>
</dbReference>
<evidence type="ECO:0000259" key="5">
    <source>
        <dbReference type="PROSITE" id="PS50071"/>
    </source>
</evidence>